<accession>A0ABD1C982</accession>
<evidence type="ECO:0000313" key="1">
    <source>
        <dbReference type="EMBL" id="KAL1207001.1"/>
    </source>
</evidence>
<dbReference type="SUPFAM" id="SSF49599">
    <property type="entry name" value="TRAF domain-like"/>
    <property type="match status" value="1"/>
</dbReference>
<proteinExistence type="predicted"/>
<comment type="caution">
    <text evidence="2">The sequence shown here is derived from an EMBL/GenBank/DDBJ whole genome shotgun (WGS) entry which is preliminary data.</text>
</comment>
<gene>
    <name evidence="2" type="ORF">V5N11_009150</name>
    <name evidence="1" type="ORF">V5N11_029816</name>
</gene>
<organism evidence="2 3">
    <name type="scientific">Cardamine amara subsp. amara</name>
    <dbReference type="NCBI Taxonomy" id="228776"/>
    <lineage>
        <taxon>Eukaryota</taxon>
        <taxon>Viridiplantae</taxon>
        <taxon>Streptophyta</taxon>
        <taxon>Embryophyta</taxon>
        <taxon>Tracheophyta</taxon>
        <taxon>Spermatophyta</taxon>
        <taxon>Magnoliopsida</taxon>
        <taxon>eudicotyledons</taxon>
        <taxon>Gunneridae</taxon>
        <taxon>Pentapetalae</taxon>
        <taxon>rosids</taxon>
        <taxon>malvids</taxon>
        <taxon>Brassicales</taxon>
        <taxon>Brassicaceae</taxon>
        <taxon>Cardamineae</taxon>
        <taxon>Cardamine</taxon>
    </lineage>
</organism>
<protein>
    <submittedName>
        <fullName evidence="2">E3 ubiquitin-protein ligase SINA-like 8</fullName>
    </submittedName>
</protein>
<dbReference type="EMBL" id="JBANAX010000013">
    <property type="protein sequence ID" value="KAL1226049.1"/>
    <property type="molecule type" value="Genomic_DNA"/>
</dbReference>
<keyword evidence="3" id="KW-1185">Reference proteome</keyword>
<dbReference type="Proteomes" id="UP001558713">
    <property type="component" value="Unassembled WGS sequence"/>
</dbReference>
<sequence length="93" mass="10774">MKEYIDGLLFVVQCFIESYGVYVTVRCIAPSALEVGEFSCHISTCVEKYNMTFESPKVKRIRKLSFQTPKEDFMLVPSYLLLNFNWGSFDVKP</sequence>
<dbReference type="EMBL" id="JBANAX010000489">
    <property type="protein sequence ID" value="KAL1207001.1"/>
    <property type="molecule type" value="Genomic_DNA"/>
</dbReference>
<dbReference type="AlphaFoldDB" id="A0ABD1C982"/>
<evidence type="ECO:0000313" key="3">
    <source>
        <dbReference type="Proteomes" id="UP001558713"/>
    </source>
</evidence>
<name>A0ABD1C982_CARAN</name>
<reference evidence="2 3" key="1">
    <citation type="submission" date="2024-04" db="EMBL/GenBank/DDBJ databases">
        <title>Genome assembly C_amara_ONT_v2.</title>
        <authorList>
            <person name="Yant L."/>
            <person name="Moore C."/>
            <person name="Slenker M."/>
        </authorList>
    </citation>
    <scope>NUCLEOTIDE SEQUENCE [LARGE SCALE GENOMIC DNA]</scope>
    <source>
        <tissue evidence="2">Leaf</tissue>
    </source>
</reference>
<evidence type="ECO:0000313" key="2">
    <source>
        <dbReference type="EMBL" id="KAL1226049.1"/>
    </source>
</evidence>